<proteinExistence type="predicted"/>
<evidence type="ECO:0000313" key="2">
    <source>
        <dbReference type="EMBL" id="MBB6092136.1"/>
    </source>
</evidence>
<evidence type="ECO:0000256" key="1">
    <source>
        <dbReference type="SAM" id="Phobius"/>
    </source>
</evidence>
<reference evidence="2 3" key="1">
    <citation type="submission" date="2020-08" db="EMBL/GenBank/DDBJ databases">
        <title>Genomic Encyclopedia of Type Strains, Phase IV (KMG-IV): sequencing the most valuable type-strain genomes for metagenomic binning, comparative biology and taxonomic classification.</title>
        <authorList>
            <person name="Goeker M."/>
        </authorList>
    </citation>
    <scope>NUCLEOTIDE SEQUENCE [LARGE SCALE GENOMIC DNA]</scope>
    <source>
        <strain evidence="2 3">DSM 26723</strain>
    </source>
</reference>
<protein>
    <submittedName>
        <fullName evidence="2">Uncharacterized protein</fullName>
    </submittedName>
</protein>
<dbReference type="RefSeq" id="WP_184329884.1">
    <property type="nucleotide sequence ID" value="NZ_JACHHZ010000001.1"/>
</dbReference>
<dbReference type="AlphaFoldDB" id="A0A841HH88"/>
<gene>
    <name evidence="2" type="ORF">HNQ60_000982</name>
</gene>
<accession>A0A841HH88</accession>
<feature type="transmembrane region" description="Helical" evidence="1">
    <location>
        <begin position="64"/>
        <end position="88"/>
    </location>
</feature>
<evidence type="ECO:0000313" key="3">
    <source>
        <dbReference type="Proteomes" id="UP000588068"/>
    </source>
</evidence>
<keyword evidence="1" id="KW-0472">Membrane</keyword>
<sequence length="98" mass="11370">MTLHLERPNPRARRWPMMRRDVAILLWASFLAACVATMFFFAMFDPLLLAHDDAPPRWLSDRMTGYTCGFFFFWFIGATASFLTAFLIDARADGRDEV</sequence>
<keyword evidence="1" id="KW-1133">Transmembrane helix</keyword>
<dbReference type="Proteomes" id="UP000588068">
    <property type="component" value="Unassembled WGS sequence"/>
</dbReference>
<dbReference type="PROSITE" id="PS51257">
    <property type="entry name" value="PROKAR_LIPOPROTEIN"/>
    <property type="match status" value="1"/>
</dbReference>
<keyword evidence="3" id="KW-1185">Reference proteome</keyword>
<comment type="caution">
    <text evidence="2">The sequence shown here is derived from an EMBL/GenBank/DDBJ whole genome shotgun (WGS) entry which is preliminary data.</text>
</comment>
<organism evidence="2 3">
    <name type="scientific">Povalibacter uvarum</name>
    <dbReference type="NCBI Taxonomy" id="732238"/>
    <lineage>
        <taxon>Bacteria</taxon>
        <taxon>Pseudomonadati</taxon>
        <taxon>Pseudomonadota</taxon>
        <taxon>Gammaproteobacteria</taxon>
        <taxon>Steroidobacterales</taxon>
        <taxon>Steroidobacteraceae</taxon>
        <taxon>Povalibacter</taxon>
    </lineage>
</organism>
<feature type="transmembrane region" description="Helical" evidence="1">
    <location>
        <begin position="21"/>
        <end position="44"/>
    </location>
</feature>
<dbReference type="EMBL" id="JACHHZ010000001">
    <property type="protein sequence ID" value="MBB6092136.1"/>
    <property type="molecule type" value="Genomic_DNA"/>
</dbReference>
<name>A0A841HH88_9GAMM</name>
<keyword evidence="1" id="KW-0812">Transmembrane</keyword>